<name>A0A7T4A7L3_AERJA</name>
<dbReference type="InterPro" id="IPR018392">
    <property type="entry name" value="LysM"/>
</dbReference>
<dbReference type="GeneID" id="69552540"/>
<feature type="region of interest" description="Disordered" evidence="2">
    <location>
        <begin position="169"/>
        <end position="208"/>
    </location>
</feature>
<comment type="similarity">
    <text evidence="1">Belongs to the E.coli NlpD/Haemophilus LppB family.</text>
</comment>
<feature type="compositionally biased region" description="Low complexity" evidence="2">
    <location>
        <begin position="171"/>
        <end position="187"/>
    </location>
</feature>
<protein>
    <submittedName>
        <fullName evidence="5">Peptidoglycan DD-metalloendopeptidase family protein</fullName>
    </submittedName>
</protein>
<organism evidence="5 6">
    <name type="scientific">Aeromonas jandaei</name>
    <dbReference type="NCBI Taxonomy" id="650"/>
    <lineage>
        <taxon>Bacteria</taxon>
        <taxon>Pseudomonadati</taxon>
        <taxon>Pseudomonadota</taxon>
        <taxon>Gammaproteobacteria</taxon>
        <taxon>Aeromonadales</taxon>
        <taxon>Aeromonadaceae</taxon>
        <taxon>Aeromonas</taxon>
    </lineage>
</organism>
<proteinExistence type="inferred from homology"/>
<dbReference type="PROSITE" id="PS51782">
    <property type="entry name" value="LYSM"/>
    <property type="match status" value="2"/>
</dbReference>
<feature type="signal peptide" evidence="3">
    <location>
        <begin position="1"/>
        <end position="27"/>
    </location>
</feature>
<evidence type="ECO:0000313" key="6">
    <source>
        <dbReference type="Proteomes" id="UP000595481"/>
    </source>
</evidence>
<keyword evidence="6" id="KW-1185">Reference proteome</keyword>
<dbReference type="SUPFAM" id="SSF51261">
    <property type="entry name" value="Duplicated hybrid motif"/>
    <property type="match status" value="1"/>
</dbReference>
<feature type="chain" id="PRO_5046646259" evidence="3">
    <location>
        <begin position="28"/>
        <end position="358"/>
    </location>
</feature>
<dbReference type="InterPro" id="IPR011055">
    <property type="entry name" value="Dup_hybrid_motif"/>
</dbReference>
<dbReference type="Gene3D" id="3.10.350.10">
    <property type="entry name" value="LysM domain"/>
    <property type="match status" value="2"/>
</dbReference>
<feature type="domain" description="LysM" evidence="4">
    <location>
        <begin position="116"/>
        <end position="160"/>
    </location>
</feature>
<dbReference type="Pfam" id="PF01476">
    <property type="entry name" value="LysM"/>
    <property type="match status" value="2"/>
</dbReference>
<dbReference type="CDD" id="cd00118">
    <property type="entry name" value="LysM"/>
    <property type="match status" value="2"/>
</dbReference>
<dbReference type="Gene3D" id="2.70.70.10">
    <property type="entry name" value="Glucose Permease (Domain IIA)"/>
    <property type="match status" value="1"/>
</dbReference>
<sequence>MRSRIWQGSSVVVLSWLLLACSSSKNAAPVEGLGDGPFVSTIPTRQAGAQVSAPIQGNSYVVKRGDTLYSIAFNSGNDVPSLASLNNISPPYNIYPGQRLRLDGSSASVSSSRSSGTYEVRRGDTLSSIGRQFGMTPQALAQSNNLSAPYALQPGQVLNVQSAGGSSTQMVAATRPVTPVPVQTTTTRPSSGPRPLAESSGSGQTTPFISQKSVAAEAPKEYAQVKEQKTDNSQSRLSWHWPAKGRIVEGFSVAEQGNKGIDIAGQKGQPVYAASSGKVVYAGSALRGYGKLIILKHDDDYLSAYAHNDELRVKEGDSVKGGSVIANMGSTDAPDVRLHFEIRYRGKSINPMSYLPKR</sequence>
<evidence type="ECO:0000259" key="4">
    <source>
        <dbReference type="PROSITE" id="PS51782"/>
    </source>
</evidence>
<feature type="domain" description="LysM" evidence="4">
    <location>
        <begin position="58"/>
        <end position="102"/>
    </location>
</feature>
<dbReference type="PANTHER" id="PTHR21666:SF263">
    <property type="entry name" value="MUREIN HYDROLASE ACTIVATOR NLPD"/>
    <property type="match status" value="1"/>
</dbReference>
<keyword evidence="3" id="KW-0732">Signal</keyword>
<evidence type="ECO:0000256" key="2">
    <source>
        <dbReference type="SAM" id="MobiDB-lite"/>
    </source>
</evidence>
<dbReference type="InterPro" id="IPR016047">
    <property type="entry name" value="M23ase_b-sheet_dom"/>
</dbReference>
<dbReference type="Pfam" id="PF01551">
    <property type="entry name" value="Peptidase_M23"/>
    <property type="match status" value="1"/>
</dbReference>
<evidence type="ECO:0000313" key="5">
    <source>
        <dbReference type="EMBL" id="QQB18789.1"/>
    </source>
</evidence>
<accession>A0A7T4A7L3</accession>
<dbReference type="SMART" id="SM00257">
    <property type="entry name" value="LysM"/>
    <property type="match status" value="2"/>
</dbReference>
<gene>
    <name evidence="5" type="ORF">I6H43_14650</name>
</gene>
<dbReference type="SUPFAM" id="SSF54106">
    <property type="entry name" value="LysM domain"/>
    <property type="match status" value="1"/>
</dbReference>
<feature type="compositionally biased region" description="Polar residues" evidence="2">
    <location>
        <begin position="199"/>
        <end position="208"/>
    </location>
</feature>
<evidence type="ECO:0000256" key="1">
    <source>
        <dbReference type="ARBA" id="ARBA00038420"/>
    </source>
</evidence>
<dbReference type="PROSITE" id="PS51257">
    <property type="entry name" value="PROKAR_LIPOPROTEIN"/>
    <property type="match status" value="1"/>
</dbReference>
<dbReference type="Proteomes" id="UP000595481">
    <property type="component" value="Chromosome"/>
</dbReference>
<dbReference type="EMBL" id="CP066092">
    <property type="protein sequence ID" value="QQB18789.1"/>
    <property type="molecule type" value="Genomic_DNA"/>
</dbReference>
<dbReference type="InterPro" id="IPR036779">
    <property type="entry name" value="LysM_dom_sf"/>
</dbReference>
<evidence type="ECO:0000256" key="3">
    <source>
        <dbReference type="SAM" id="SignalP"/>
    </source>
</evidence>
<reference evidence="5 6" key="1">
    <citation type="submission" date="2020-12" db="EMBL/GenBank/DDBJ databases">
        <title>FDA dAtabase for Regulatory Grade micrObial Sequences (FDA-ARGOS): Supporting development and validation of Infectious Disease Dx tests.</title>
        <authorList>
            <person name="Sproer C."/>
            <person name="Gronow S."/>
            <person name="Severitt S."/>
            <person name="Schroder I."/>
            <person name="Tallon L."/>
            <person name="Sadzewicz L."/>
            <person name="Zhao X."/>
            <person name="Boylan J."/>
            <person name="Ott S."/>
            <person name="Bowen H."/>
            <person name="Vavikolanu K."/>
            <person name="Mehta A."/>
            <person name="Aluvathingal J."/>
            <person name="Nadendla S."/>
            <person name="Lowell S."/>
            <person name="Myers T."/>
            <person name="Yan Y."/>
            <person name="Sichtig H."/>
        </authorList>
    </citation>
    <scope>NUCLEOTIDE SEQUENCE [LARGE SCALE GENOMIC DNA]</scope>
    <source>
        <strain evidence="5 6">FDAARGOS_986</strain>
    </source>
</reference>
<dbReference type="CDD" id="cd12797">
    <property type="entry name" value="M23_peptidase"/>
    <property type="match status" value="1"/>
</dbReference>
<dbReference type="RefSeq" id="WP_042030507.1">
    <property type="nucleotide sequence ID" value="NZ_CAWMFX010000017.1"/>
</dbReference>
<dbReference type="InterPro" id="IPR050570">
    <property type="entry name" value="Cell_wall_metabolism_enzyme"/>
</dbReference>
<dbReference type="PANTHER" id="PTHR21666">
    <property type="entry name" value="PEPTIDASE-RELATED"/>
    <property type="match status" value="1"/>
</dbReference>